<evidence type="ECO:0000256" key="1">
    <source>
        <dbReference type="ARBA" id="ARBA00004613"/>
    </source>
</evidence>
<dbReference type="InterPro" id="IPR018247">
    <property type="entry name" value="EF_Hand_1_Ca_BS"/>
</dbReference>
<keyword evidence="8" id="KW-1185">Reference proteome</keyword>
<dbReference type="SUPFAM" id="SSF47473">
    <property type="entry name" value="EF-hand"/>
    <property type="match status" value="1"/>
</dbReference>
<protein>
    <submittedName>
        <fullName evidence="7">EF-hand domain-containing protein</fullName>
    </submittedName>
</protein>
<organism evidence="7 8">
    <name type="scientific">Ferirhizobium litorale</name>
    <dbReference type="NCBI Taxonomy" id="2927786"/>
    <lineage>
        <taxon>Bacteria</taxon>
        <taxon>Pseudomonadati</taxon>
        <taxon>Pseudomonadota</taxon>
        <taxon>Alphaproteobacteria</taxon>
        <taxon>Hyphomicrobiales</taxon>
        <taxon>Rhizobiaceae</taxon>
        <taxon>Ferirhizobium</taxon>
    </lineage>
</organism>
<proteinExistence type="predicted"/>
<evidence type="ECO:0000313" key="7">
    <source>
        <dbReference type="EMBL" id="MDI7923048.1"/>
    </source>
</evidence>
<accession>A0AAE3QFM7</accession>
<evidence type="ECO:0000256" key="3">
    <source>
        <dbReference type="ARBA" id="ARBA00023157"/>
    </source>
</evidence>
<sequence length="116" mass="12882">MKRASLIAIFSLAYCCAALAQQQPAMYQGHMDKLDSNSNGSVSRSEYQTFMSTAFTQLDKSKDGYLQPDEVTQILTTQQFQATDSNNDSRVSQNEFMARVMADFASADRSQDGSLQ</sequence>
<dbReference type="RefSeq" id="WP_311787553.1">
    <property type="nucleotide sequence ID" value="NZ_JALDYY010000010.1"/>
</dbReference>
<name>A0AAE3QFM7_9HYPH</name>
<dbReference type="Proteomes" id="UP001161580">
    <property type="component" value="Unassembled WGS sequence"/>
</dbReference>
<reference evidence="7" key="1">
    <citation type="submission" date="2022-03" db="EMBL/GenBank/DDBJ databases">
        <title>Fererhizobium litorale gen. nov., sp. nov., isolated from sandy sediments of the Sea of Japan seashore.</title>
        <authorList>
            <person name="Romanenko L."/>
            <person name="Kurilenko V."/>
            <person name="Otstavnykh N."/>
            <person name="Svetashev V."/>
            <person name="Tekutyeva L."/>
            <person name="Isaeva M."/>
            <person name="Mikhailov V."/>
        </authorList>
    </citation>
    <scope>NUCLEOTIDE SEQUENCE</scope>
    <source>
        <strain evidence="7">KMM 9576</strain>
    </source>
</reference>
<feature type="signal peptide" evidence="5">
    <location>
        <begin position="1"/>
        <end position="20"/>
    </location>
</feature>
<comment type="caution">
    <text evidence="7">The sequence shown here is derived from an EMBL/GenBank/DDBJ whole genome shotgun (WGS) entry which is preliminary data.</text>
</comment>
<dbReference type="GO" id="GO:0005576">
    <property type="term" value="C:extracellular region"/>
    <property type="evidence" value="ECO:0007669"/>
    <property type="project" value="UniProtKB-SubCell"/>
</dbReference>
<dbReference type="Pfam" id="PF10591">
    <property type="entry name" value="SPARC_Ca_bdg"/>
    <property type="match status" value="1"/>
</dbReference>
<dbReference type="Gene3D" id="1.10.238.10">
    <property type="entry name" value="EF-hand"/>
    <property type="match status" value="1"/>
</dbReference>
<feature type="domain" description="EF-hand" evidence="6">
    <location>
        <begin position="22"/>
        <end position="57"/>
    </location>
</feature>
<comment type="subcellular location">
    <subcellularLocation>
        <location evidence="1">Secreted</location>
    </subcellularLocation>
</comment>
<evidence type="ECO:0000256" key="5">
    <source>
        <dbReference type="SAM" id="SignalP"/>
    </source>
</evidence>
<keyword evidence="5" id="KW-0732">Signal</keyword>
<dbReference type="InterPro" id="IPR011992">
    <property type="entry name" value="EF-hand-dom_pair"/>
</dbReference>
<evidence type="ECO:0000256" key="2">
    <source>
        <dbReference type="ARBA" id="ARBA00022525"/>
    </source>
</evidence>
<keyword evidence="3" id="KW-1015">Disulfide bond</keyword>
<dbReference type="PROSITE" id="PS50222">
    <property type="entry name" value="EF_HAND_2"/>
    <property type="match status" value="1"/>
</dbReference>
<dbReference type="PROSITE" id="PS00018">
    <property type="entry name" value="EF_HAND_1"/>
    <property type="match status" value="2"/>
</dbReference>
<gene>
    <name evidence="7" type="ORF">MRS75_13250</name>
</gene>
<evidence type="ECO:0000256" key="4">
    <source>
        <dbReference type="ARBA" id="ARBA00023180"/>
    </source>
</evidence>
<keyword evidence="4" id="KW-0325">Glycoprotein</keyword>
<dbReference type="EMBL" id="JALDYZ010000006">
    <property type="protein sequence ID" value="MDI7923048.1"/>
    <property type="molecule type" value="Genomic_DNA"/>
</dbReference>
<dbReference type="InterPro" id="IPR002048">
    <property type="entry name" value="EF_hand_dom"/>
</dbReference>
<dbReference type="GO" id="GO:0005509">
    <property type="term" value="F:calcium ion binding"/>
    <property type="evidence" value="ECO:0007669"/>
    <property type="project" value="InterPro"/>
</dbReference>
<dbReference type="InterPro" id="IPR019577">
    <property type="entry name" value="SPARC/Testican_Ca-bd-dom"/>
</dbReference>
<keyword evidence="2" id="KW-0964">Secreted</keyword>
<evidence type="ECO:0000259" key="6">
    <source>
        <dbReference type="PROSITE" id="PS50222"/>
    </source>
</evidence>
<dbReference type="AlphaFoldDB" id="A0AAE3QFM7"/>
<evidence type="ECO:0000313" key="8">
    <source>
        <dbReference type="Proteomes" id="UP001161580"/>
    </source>
</evidence>
<feature type="chain" id="PRO_5041975085" evidence="5">
    <location>
        <begin position="21"/>
        <end position="116"/>
    </location>
</feature>